<evidence type="ECO:0000256" key="2">
    <source>
        <dbReference type="SAM" id="MobiDB-lite"/>
    </source>
</evidence>
<dbReference type="AlphaFoldDB" id="A0A2V3IM94"/>
<feature type="compositionally biased region" description="Basic and acidic residues" evidence="2">
    <location>
        <begin position="217"/>
        <end position="232"/>
    </location>
</feature>
<feature type="compositionally biased region" description="Basic and acidic residues" evidence="2">
    <location>
        <begin position="767"/>
        <end position="786"/>
    </location>
</feature>
<dbReference type="Gene3D" id="1.25.40.60">
    <property type="match status" value="1"/>
</dbReference>
<dbReference type="Gene3D" id="3.40.50.1910">
    <property type="match status" value="2"/>
</dbReference>
<dbReference type="InterPro" id="IPR043154">
    <property type="entry name" value="Sec-1-like_dom1"/>
</dbReference>
<name>A0A2V3IM94_9FLOR</name>
<dbReference type="PANTHER" id="PTHR11679">
    <property type="entry name" value="VESICLE PROTEIN SORTING-ASSOCIATED"/>
    <property type="match status" value="1"/>
</dbReference>
<dbReference type="InterPro" id="IPR001619">
    <property type="entry name" value="Sec1-like"/>
</dbReference>
<dbReference type="Gene3D" id="3.90.830.10">
    <property type="entry name" value="Syntaxin Binding Protein 1, Chain A, domain 2"/>
    <property type="match status" value="1"/>
</dbReference>
<dbReference type="Gene3D" id="3.40.50.2060">
    <property type="match status" value="1"/>
</dbReference>
<keyword evidence="4" id="KW-1185">Reference proteome</keyword>
<dbReference type="EMBL" id="NBIV01000133">
    <property type="protein sequence ID" value="PXF43204.1"/>
    <property type="molecule type" value="Genomic_DNA"/>
</dbReference>
<protein>
    <submittedName>
        <fullName evidence="3">Protein ROP</fullName>
    </submittedName>
</protein>
<dbReference type="OrthoDB" id="2228at2759"/>
<dbReference type="STRING" id="448386.A0A2V3IM94"/>
<accession>A0A2V3IM94</accession>
<gene>
    <name evidence="3" type="ORF">BWQ96_07033</name>
</gene>
<proteinExistence type="inferred from homology"/>
<dbReference type="InterPro" id="IPR043127">
    <property type="entry name" value="Sec-1-like_dom3a"/>
</dbReference>
<dbReference type="InterPro" id="IPR027482">
    <property type="entry name" value="Sec1-like_dom2"/>
</dbReference>
<dbReference type="GO" id="GO:0016192">
    <property type="term" value="P:vesicle-mediated transport"/>
    <property type="evidence" value="ECO:0007669"/>
    <property type="project" value="InterPro"/>
</dbReference>
<dbReference type="SUPFAM" id="SSF56815">
    <property type="entry name" value="Sec1/munc18-like (SM) proteins"/>
    <property type="match status" value="1"/>
</dbReference>
<evidence type="ECO:0000256" key="1">
    <source>
        <dbReference type="ARBA" id="ARBA00009884"/>
    </source>
</evidence>
<organism evidence="3 4">
    <name type="scientific">Gracilariopsis chorda</name>
    <dbReference type="NCBI Taxonomy" id="448386"/>
    <lineage>
        <taxon>Eukaryota</taxon>
        <taxon>Rhodophyta</taxon>
        <taxon>Florideophyceae</taxon>
        <taxon>Rhodymeniophycidae</taxon>
        <taxon>Gracilariales</taxon>
        <taxon>Gracilariaceae</taxon>
        <taxon>Gracilariopsis</taxon>
    </lineage>
</organism>
<feature type="region of interest" description="Disordered" evidence="2">
    <location>
        <begin position="217"/>
        <end position="244"/>
    </location>
</feature>
<evidence type="ECO:0000313" key="4">
    <source>
        <dbReference type="Proteomes" id="UP000247409"/>
    </source>
</evidence>
<evidence type="ECO:0000313" key="3">
    <source>
        <dbReference type="EMBL" id="PXF43204.1"/>
    </source>
</evidence>
<dbReference type="Proteomes" id="UP000247409">
    <property type="component" value="Unassembled WGS sequence"/>
</dbReference>
<dbReference type="Pfam" id="PF00995">
    <property type="entry name" value="Sec1"/>
    <property type="match status" value="1"/>
</dbReference>
<reference evidence="3 4" key="1">
    <citation type="journal article" date="2018" name="Mol. Biol. Evol.">
        <title>Analysis of the draft genome of the red seaweed Gracilariopsis chorda provides insights into genome size evolution in Rhodophyta.</title>
        <authorList>
            <person name="Lee J."/>
            <person name="Yang E.C."/>
            <person name="Graf L."/>
            <person name="Yang J.H."/>
            <person name="Qiu H."/>
            <person name="Zel Zion U."/>
            <person name="Chan C.X."/>
            <person name="Stephens T.G."/>
            <person name="Weber A.P.M."/>
            <person name="Boo G.H."/>
            <person name="Boo S.M."/>
            <person name="Kim K.M."/>
            <person name="Shin Y."/>
            <person name="Jung M."/>
            <person name="Lee S.J."/>
            <person name="Yim H.S."/>
            <person name="Lee J.H."/>
            <person name="Bhattacharya D."/>
            <person name="Yoon H.S."/>
        </authorList>
    </citation>
    <scope>NUCLEOTIDE SEQUENCE [LARGE SCALE GENOMIC DNA]</scope>
    <source>
        <strain evidence="3 4">SKKU-2015</strain>
        <tissue evidence="3">Whole body</tissue>
    </source>
</reference>
<sequence length="807" mass="89934">MSVPKGHVRSALQSRLLDGMIRKVRSPTEKWKILVVDRAALRILAAALEVNKLVDEGITIVEMLDMRRQPLPRIPAIYFITPTAESVEQLAQEASTQYQSFHLFFTGRLPDFLMDVLRRNTQMLRKVKSLMELDTQFLALESRVFSLDRPAASMPQLYAEGTKAAHEEMTVISERLTEACKVLAPRVDWCVRCDATSNHSRTVSSLVKEQLETARLERKVKDHEQSKNDVHRNNNGQEDDQEDGDEITKATLLIVDRATDLASPLIHEFSYQAMAHDLLQLDYQKPGGAHIEIPDTNNASKTKTLQLENEDNDSLWNQIRLAFIEEALVEAHKTFKNFLETDAAFKIRGKDTSEVDIKDMGAAVRALPDSQKSADKYAMHIHALKSCLSTCHELNLSKLAVAEQDLIIGRHSDGTKIPPDEIVESITEILRNASIPIDHRARLLMLAFVVLEGLLGLGGENSALAYSATFRLKLQRSGFENISDITPQVVSAVKGLQMVLSTAKTGLEAFQAKQKPLLDGEETVAAKLKQKYARRQARKNLKKVNAARRRRHGLEEEGSLHYDVARYHPPLRSVMMDLVDDELNKEAFPFIGAVSVNSIIASVGRVSLGDDDRTSGDSIEYHGRFGSGHIRGHSAAVAGMFKAIARVDSDKSATSDEDDGRFRLAERGHLYVIFVIGGICHSEVRSMYEVCRKREANLVVGGSHMVTPETFTKVLSAVSDPVERIRVMLPPLPLELAQSRAARARTMAAGAEKKPQASVGIAESDADETHDSEVHDNSFSAERNEAEVEVVTSYKKSRLRLFGRRKK</sequence>
<dbReference type="InterPro" id="IPR036045">
    <property type="entry name" value="Sec1-like_sf"/>
</dbReference>
<comment type="caution">
    <text evidence="3">The sequence shown here is derived from an EMBL/GenBank/DDBJ whole genome shotgun (WGS) entry which is preliminary data.</text>
</comment>
<feature type="region of interest" description="Disordered" evidence="2">
    <location>
        <begin position="747"/>
        <end position="787"/>
    </location>
</feature>
<comment type="similarity">
    <text evidence="1">Belongs to the STXBP/unc-18/SEC1 family.</text>
</comment>